<dbReference type="OrthoDB" id="9989112at2759"/>
<dbReference type="SUPFAM" id="SSF52540">
    <property type="entry name" value="P-loop containing nucleoside triphosphate hydrolases"/>
    <property type="match status" value="1"/>
</dbReference>
<dbReference type="PRINTS" id="PR00449">
    <property type="entry name" value="RASTRNSFRMNG"/>
</dbReference>
<comment type="caution">
    <text evidence="1">The sequence shown here is derived from an EMBL/GenBank/DDBJ whole genome shotgun (WGS) entry which is preliminary data.</text>
</comment>
<evidence type="ECO:0008006" key="3">
    <source>
        <dbReference type="Google" id="ProtNLM"/>
    </source>
</evidence>
<dbReference type="InterPro" id="IPR050209">
    <property type="entry name" value="Rab_GTPases_membrane_traffic"/>
</dbReference>
<dbReference type="PANTHER" id="PTHR47979">
    <property type="entry name" value="DRAB11-RELATED"/>
    <property type="match status" value="1"/>
</dbReference>
<dbReference type="InterPro" id="IPR027417">
    <property type="entry name" value="P-loop_NTPase"/>
</dbReference>
<evidence type="ECO:0000313" key="1">
    <source>
        <dbReference type="EMBL" id="RUP44487.1"/>
    </source>
</evidence>
<gene>
    <name evidence="1" type="ORF">BC936DRAFT_149391</name>
</gene>
<name>A0A433D0X8_9FUNG</name>
<protein>
    <recommendedName>
        <fullName evidence="3">P-loop containing nucleoside triphosphate hydrolase protein</fullName>
    </recommendedName>
</protein>
<sequence length="128" mass="14329">MADTYDFLLKFLIIGEAGTGKSCHSSPTLPFLRPIYEQHKVLIMHVVLCPFAVKETSSHTIGVEFGSRIVHIGDKSVKLQIWDTAGQLPRVKFPIHQPRIRNSKLNRILSSLIGTVSVSLLDRNKPEP</sequence>
<evidence type="ECO:0000313" key="2">
    <source>
        <dbReference type="Proteomes" id="UP000268093"/>
    </source>
</evidence>
<reference evidence="1 2" key="1">
    <citation type="journal article" date="2018" name="New Phytol.">
        <title>Phylogenomics of Endogonaceae and evolution of mycorrhizas within Mucoromycota.</title>
        <authorList>
            <person name="Chang Y."/>
            <person name="Desiro A."/>
            <person name="Na H."/>
            <person name="Sandor L."/>
            <person name="Lipzen A."/>
            <person name="Clum A."/>
            <person name="Barry K."/>
            <person name="Grigoriev I.V."/>
            <person name="Martin F.M."/>
            <person name="Stajich J.E."/>
            <person name="Smith M.E."/>
            <person name="Bonito G."/>
            <person name="Spatafora J.W."/>
        </authorList>
    </citation>
    <scope>NUCLEOTIDE SEQUENCE [LARGE SCALE GENOMIC DNA]</scope>
    <source>
        <strain evidence="1 2">GMNB39</strain>
    </source>
</reference>
<dbReference type="GO" id="GO:0003924">
    <property type="term" value="F:GTPase activity"/>
    <property type="evidence" value="ECO:0007669"/>
    <property type="project" value="InterPro"/>
</dbReference>
<dbReference type="GO" id="GO:0005525">
    <property type="term" value="F:GTP binding"/>
    <property type="evidence" value="ECO:0007669"/>
    <property type="project" value="InterPro"/>
</dbReference>
<keyword evidence="2" id="KW-1185">Reference proteome</keyword>
<dbReference type="EMBL" id="RBNI01008848">
    <property type="protein sequence ID" value="RUP44487.1"/>
    <property type="molecule type" value="Genomic_DNA"/>
</dbReference>
<dbReference type="InterPro" id="IPR001806">
    <property type="entry name" value="Small_GTPase"/>
</dbReference>
<dbReference type="Pfam" id="PF00071">
    <property type="entry name" value="Ras"/>
    <property type="match status" value="1"/>
</dbReference>
<dbReference type="Gene3D" id="3.40.50.300">
    <property type="entry name" value="P-loop containing nucleotide triphosphate hydrolases"/>
    <property type="match status" value="1"/>
</dbReference>
<dbReference type="Proteomes" id="UP000268093">
    <property type="component" value="Unassembled WGS sequence"/>
</dbReference>
<organism evidence="1 2">
    <name type="scientific">Jimgerdemannia flammicorona</name>
    <dbReference type="NCBI Taxonomy" id="994334"/>
    <lineage>
        <taxon>Eukaryota</taxon>
        <taxon>Fungi</taxon>
        <taxon>Fungi incertae sedis</taxon>
        <taxon>Mucoromycota</taxon>
        <taxon>Mucoromycotina</taxon>
        <taxon>Endogonomycetes</taxon>
        <taxon>Endogonales</taxon>
        <taxon>Endogonaceae</taxon>
        <taxon>Jimgerdemannia</taxon>
    </lineage>
</organism>
<proteinExistence type="predicted"/>
<dbReference type="AlphaFoldDB" id="A0A433D0X8"/>
<accession>A0A433D0X8</accession>